<dbReference type="AlphaFoldDB" id="A0A4R2AVR2"/>
<dbReference type="EMBL" id="SLVV01000027">
    <property type="protein sequence ID" value="TCN17254.1"/>
    <property type="molecule type" value="Genomic_DNA"/>
</dbReference>
<dbReference type="Pfam" id="PF10704">
    <property type="entry name" value="DUF2508"/>
    <property type="match status" value="1"/>
</dbReference>
<dbReference type="InterPro" id="IPR019644">
    <property type="entry name" value="DUF2508"/>
</dbReference>
<sequence length="73" mass="8860">MLFRRKKWLRKEFNEKLIAQLEQLKTERNHKKALVEKSFDPSEEFLAEAKLAEAKYFFLFKEAKERQISIKGK</sequence>
<accession>A0A4R2AVR2</accession>
<keyword evidence="2" id="KW-1185">Reference proteome</keyword>
<name>A0A4R2AVR2_9BACI</name>
<gene>
    <name evidence="1" type="ORF">EV146_1273</name>
</gene>
<protein>
    <submittedName>
        <fullName evidence="1">Uncharacterized protein DUF2508</fullName>
    </submittedName>
</protein>
<dbReference type="RefSeq" id="WP_121610392.1">
    <property type="nucleotide sequence ID" value="NZ_CP033044.1"/>
</dbReference>
<organism evidence="1 2">
    <name type="scientific">Mesobacillus foraminis</name>
    <dbReference type="NCBI Taxonomy" id="279826"/>
    <lineage>
        <taxon>Bacteria</taxon>
        <taxon>Bacillati</taxon>
        <taxon>Bacillota</taxon>
        <taxon>Bacilli</taxon>
        <taxon>Bacillales</taxon>
        <taxon>Bacillaceae</taxon>
        <taxon>Mesobacillus</taxon>
    </lineage>
</organism>
<reference evidence="1 2" key="1">
    <citation type="journal article" date="2015" name="Stand. Genomic Sci.">
        <title>Genomic Encyclopedia of Bacterial and Archaeal Type Strains, Phase III: the genomes of soil and plant-associated and newly described type strains.</title>
        <authorList>
            <person name="Whitman W.B."/>
            <person name="Woyke T."/>
            <person name="Klenk H.P."/>
            <person name="Zhou Y."/>
            <person name="Lilburn T.G."/>
            <person name="Beck B.J."/>
            <person name="De Vos P."/>
            <person name="Vandamme P."/>
            <person name="Eisen J.A."/>
            <person name="Garrity G."/>
            <person name="Hugenholtz P."/>
            <person name="Kyrpides N.C."/>
        </authorList>
    </citation>
    <scope>NUCLEOTIDE SEQUENCE [LARGE SCALE GENOMIC DNA]</scope>
    <source>
        <strain evidence="1 2">CV53</strain>
    </source>
</reference>
<comment type="caution">
    <text evidence="1">The sequence shown here is derived from an EMBL/GenBank/DDBJ whole genome shotgun (WGS) entry which is preliminary data.</text>
</comment>
<proteinExistence type="predicted"/>
<dbReference type="Proteomes" id="UP000295689">
    <property type="component" value="Unassembled WGS sequence"/>
</dbReference>
<evidence type="ECO:0000313" key="2">
    <source>
        <dbReference type="Proteomes" id="UP000295689"/>
    </source>
</evidence>
<dbReference type="OrthoDB" id="2166610at2"/>
<evidence type="ECO:0000313" key="1">
    <source>
        <dbReference type="EMBL" id="TCN17254.1"/>
    </source>
</evidence>